<dbReference type="EMBL" id="VFML01000001">
    <property type="protein sequence ID" value="TQJ03941.1"/>
    <property type="molecule type" value="Genomic_DNA"/>
</dbReference>
<evidence type="ECO:0000313" key="5">
    <source>
        <dbReference type="EMBL" id="TQJ01632.1"/>
    </source>
</evidence>
<dbReference type="GO" id="GO:0003677">
    <property type="term" value="F:DNA binding"/>
    <property type="evidence" value="ECO:0007669"/>
    <property type="project" value="UniProtKB-KW"/>
</dbReference>
<dbReference type="OrthoDB" id="5464621at2"/>
<dbReference type="SUPFAM" id="SSF56349">
    <property type="entry name" value="DNA breaking-rejoining enzymes"/>
    <property type="match status" value="1"/>
</dbReference>
<dbReference type="InterPro" id="IPR050090">
    <property type="entry name" value="Tyrosine_recombinase_XerCD"/>
</dbReference>
<keyword evidence="7" id="KW-1185">Reference proteome</keyword>
<dbReference type="AlphaFoldDB" id="A0A542DEY4"/>
<evidence type="ECO:0000256" key="3">
    <source>
        <dbReference type="ARBA" id="ARBA00023172"/>
    </source>
</evidence>
<dbReference type="Proteomes" id="UP000320876">
    <property type="component" value="Unassembled WGS sequence"/>
</dbReference>
<evidence type="ECO:0000259" key="4">
    <source>
        <dbReference type="PROSITE" id="PS51898"/>
    </source>
</evidence>
<evidence type="ECO:0000313" key="6">
    <source>
        <dbReference type="EMBL" id="TQJ03941.1"/>
    </source>
</evidence>
<dbReference type="InterPro" id="IPR011010">
    <property type="entry name" value="DNA_brk_join_enz"/>
</dbReference>
<reference evidence="5 7" key="1">
    <citation type="submission" date="2019-06" db="EMBL/GenBank/DDBJ databases">
        <title>Sequencing the genomes of 1000 actinobacteria strains.</title>
        <authorList>
            <person name="Klenk H.-P."/>
        </authorList>
    </citation>
    <scope>NUCLEOTIDE SEQUENCE [LARGE SCALE GENOMIC DNA]</scope>
    <source>
        <strain evidence="5 7">DSM 45679</strain>
    </source>
</reference>
<protein>
    <submittedName>
        <fullName evidence="5">Site-specific recombinase XerD</fullName>
    </submittedName>
</protein>
<sequence>MTGLHQALAEYLALRRSLGYKLERDGKLLAQFLDWLDEQDKHTITLADTLDWVHLPAEPSTSWLRMRMQAVRGFATYLHTLDPAVEVPPSGLVPGPVPRAVPYLYSDADIVALLAQAEQLSSPLRRATMRTLIGLLAVTGMRLGEVLALDDTDFDPTAGLLLIRHAKFDKSRQIPLHTSTTTALLAYRRTRDQIIGRPVSDALLVSTAGTRLLNYNVGQTFAKLIRRAGLAGQSQARQPRPHDLRHSFAIRTLLRWYRDGGDVAARLPLLSTYLGHVAPANTYWYLHAAPELLAEAAHRLEDAADGGEPR</sequence>
<keyword evidence="3" id="KW-0233">DNA recombination</keyword>
<dbReference type="Pfam" id="PF00589">
    <property type="entry name" value="Phage_integrase"/>
    <property type="match status" value="1"/>
</dbReference>
<gene>
    <name evidence="5" type="ORF">FB471_1327</name>
    <name evidence="6" type="ORF">FB471_3717</name>
</gene>
<feature type="domain" description="Tyr recombinase" evidence="4">
    <location>
        <begin position="99"/>
        <end position="298"/>
    </location>
</feature>
<proteinExistence type="inferred from homology"/>
<evidence type="ECO:0000256" key="2">
    <source>
        <dbReference type="ARBA" id="ARBA00023125"/>
    </source>
</evidence>
<evidence type="ECO:0000313" key="7">
    <source>
        <dbReference type="Proteomes" id="UP000320876"/>
    </source>
</evidence>
<dbReference type="PROSITE" id="PS51898">
    <property type="entry name" value="TYR_RECOMBINASE"/>
    <property type="match status" value="1"/>
</dbReference>
<keyword evidence="2" id="KW-0238">DNA-binding</keyword>
<accession>A0A542DEY4</accession>
<dbReference type="PANTHER" id="PTHR30349:SF41">
    <property type="entry name" value="INTEGRASE_RECOMBINASE PROTEIN MJ0367-RELATED"/>
    <property type="match status" value="1"/>
</dbReference>
<organism evidence="5 7">
    <name type="scientific">Amycolatopsis cihanbeyliensis</name>
    <dbReference type="NCBI Taxonomy" id="1128664"/>
    <lineage>
        <taxon>Bacteria</taxon>
        <taxon>Bacillati</taxon>
        <taxon>Actinomycetota</taxon>
        <taxon>Actinomycetes</taxon>
        <taxon>Pseudonocardiales</taxon>
        <taxon>Pseudonocardiaceae</taxon>
        <taxon>Amycolatopsis</taxon>
    </lineage>
</organism>
<evidence type="ECO:0000256" key="1">
    <source>
        <dbReference type="ARBA" id="ARBA00008857"/>
    </source>
</evidence>
<dbReference type="EMBL" id="VFML01000001">
    <property type="protein sequence ID" value="TQJ01632.1"/>
    <property type="molecule type" value="Genomic_DNA"/>
</dbReference>
<dbReference type="PANTHER" id="PTHR30349">
    <property type="entry name" value="PHAGE INTEGRASE-RELATED"/>
    <property type="match status" value="1"/>
</dbReference>
<dbReference type="InterPro" id="IPR002104">
    <property type="entry name" value="Integrase_catalytic"/>
</dbReference>
<name>A0A542DEY4_AMYCI</name>
<comment type="caution">
    <text evidence="5">The sequence shown here is derived from an EMBL/GenBank/DDBJ whole genome shotgun (WGS) entry which is preliminary data.</text>
</comment>
<dbReference type="RefSeq" id="WP_141996466.1">
    <property type="nucleotide sequence ID" value="NZ_VFML01000001.1"/>
</dbReference>
<dbReference type="InterPro" id="IPR013762">
    <property type="entry name" value="Integrase-like_cat_sf"/>
</dbReference>
<dbReference type="GO" id="GO:0015074">
    <property type="term" value="P:DNA integration"/>
    <property type="evidence" value="ECO:0007669"/>
    <property type="project" value="InterPro"/>
</dbReference>
<dbReference type="GO" id="GO:0006310">
    <property type="term" value="P:DNA recombination"/>
    <property type="evidence" value="ECO:0007669"/>
    <property type="project" value="UniProtKB-KW"/>
</dbReference>
<dbReference type="Gene3D" id="1.10.443.10">
    <property type="entry name" value="Intergrase catalytic core"/>
    <property type="match status" value="1"/>
</dbReference>
<comment type="similarity">
    <text evidence="1">Belongs to the 'phage' integrase family.</text>
</comment>